<dbReference type="OrthoDB" id="410725at2759"/>
<keyword evidence="8 10" id="KW-0472">Membrane</keyword>
<dbReference type="Proteomes" id="UP000288216">
    <property type="component" value="Unassembled WGS sequence"/>
</dbReference>
<keyword evidence="12" id="KW-1185">Reference proteome</keyword>
<proteinExistence type="inferred from homology"/>
<name>A0A401PY48_SCYTO</name>
<organism evidence="11 12">
    <name type="scientific">Scyliorhinus torazame</name>
    <name type="common">Cloudy catshark</name>
    <name type="synonym">Catulus torazame</name>
    <dbReference type="NCBI Taxonomy" id="75743"/>
    <lineage>
        <taxon>Eukaryota</taxon>
        <taxon>Metazoa</taxon>
        <taxon>Chordata</taxon>
        <taxon>Craniata</taxon>
        <taxon>Vertebrata</taxon>
        <taxon>Chondrichthyes</taxon>
        <taxon>Elasmobranchii</taxon>
        <taxon>Galeomorphii</taxon>
        <taxon>Galeoidea</taxon>
        <taxon>Carcharhiniformes</taxon>
        <taxon>Scyliorhinidae</taxon>
        <taxon>Scyliorhinus</taxon>
    </lineage>
</organism>
<evidence type="ECO:0000313" key="11">
    <source>
        <dbReference type="EMBL" id="GCB78077.1"/>
    </source>
</evidence>
<keyword evidence="7 10" id="KW-1133">Transmembrane helix</keyword>
<dbReference type="PANTHER" id="PTHR13416">
    <property type="match status" value="1"/>
</dbReference>
<evidence type="ECO:0000256" key="2">
    <source>
        <dbReference type="ARBA" id="ARBA00004259"/>
    </source>
</evidence>
<evidence type="ECO:0000256" key="10">
    <source>
        <dbReference type="SAM" id="Phobius"/>
    </source>
</evidence>
<dbReference type="PANTHER" id="PTHR13416:SF2">
    <property type="entry name" value="TRANSMEMBRANE PROTEIN 43"/>
    <property type="match status" value="1"/>
</dbReference>
<evidence type="ECO:0000256" key="7">
    <source>
        <dbReference type="ARBA" id="ARBA00022989"/>
    </source>
</evidence>
<comment type="caution">
    <text evidence="11">The sequence shown here is derived from an EMBL/GenBank/DDBJ whole genome shotgun (WGS) entry which is preliminary data.</text>
</comment>
<reference evidence="11 12" key="1">
    <citation type="journal article" date="2018" name="Nat. Ecol. Evol.">
        <title>Shark genomes provide insights into elasmobranch evolution and the origin of vertebrates.</title>
        <authorList>
            <person name="Hara Y"/>
            <person name="Yamaguchi K"/>
            <person name="Onimaru K"/>
            <person name="Kadota M"/>
            <person name="Koyanagi M"/>
            <person name="Keeley SD"/>
            <person name="Tatsumi K"/>
            <person name="Tanaka K"/>
            <person name="Motone F"/>
            <person name="Kageyama Y"/>
            <person name="Nozu R"/>
            <person name="Adachi N"/>
            <person name="Nishimura O"/>
            <person name="Nakagawa R"/>
            <person name="Tanegashima C"/>
            <person name="Kiyatake I"/>
            <person name="Matsumoto R"/>
            <person name="Murakumo K"/>
            <person name="Nishida K"/>
            <person name="Terakita A"/>
            <person name="Kuratani S"/>
            <person name="Sato K"/>
            <person name="Hyodo S Kuraku.S."/>
        </authorList>
    </citation>
    <scope>NUCLEOTIDE SEQUENCE [LARGE SCALE GENOMIC DNA]</scope>
</reference>
<evidence type="ECO:0008006" key="13">
    <source>
        <dbReference type="Google" id="ProtNLM"/>
    </source>
</evidence>
<dbReference type="InterPro" id="IPR012430">
    <property type="entry name" value="TMEM43_fam"/>
</dbReference>
<comment type="subcellular location">
    <subcellularLocation>
        <location evidence="1">Endomembrane system</location>
        <topology evidence="1">Multi-pass membrane protein</topology>
    </subcellularLocation>
    <subcellularLocation>
        <location evidence="3">Endoplasmic reticulum membrane</location>
    </subcellularLocation>
    <subcellularLocation>
        <location evidence="2">Nucleus envelope</location>
    </subcellularLocation>
</comment>
<dbReference type="Pfam" id="PF07787">
    <property type="entry name" value="TMEM43"/>
    <property type="match status" value="2"/>
</dbReference>
<dbReference type="STRING" id="75743.A0A401PY48"/>
<feature type="transmembrane region" description="Helical" evidence="10">
    <location>
        <begin position="187"/>
        <end position="207"/>
    </location>
</feature>
<gene>
    <name evidence="11" type="ORF">scyTo_0021167</name>
</gene>
<accession>A0A401PY48</accession>
<sequence>DYEENGEKKTETKYSYNTEWKSEVVKSKSFDREIGHNNPSSMAVESFIAVAADVNVGNFHLSKGLSGEWSFLGRPDVVTIVAHQKENQLTPYQTQSGNVLELLYEGSLSAVEVFEKEHAANSMLTWALRFAGWLLMFVGIKLMTKIFHTLVDWIPGIRDLVSLGLTVFGLCVATSLTLLTVAMGWIFYRPLVALLLGILAAMPILIARSRHRPKML</sequence>
<keyword evidence="5 10" id="KW-0812">Transmembrane</keyword>
<dbReference type="GO" id="GO:0005637">
    <property type="term" value="C:nuclear inner membrane"/>
    <property type="evidence" value="ECO:0007669"/>
    <property type="project" value="TreeGrafter"/>
</dbReference>
<evidence type="ECO:0000256" key="8">
    <source>
        <dbReference type="ARBA" id="ARBA00023136"/>
    </source>
</evidence>
<dbReference type="EMBL" id="BFAA01018273">
    <property type="protein sequence ID" value="GCB78077.1"/>
    <property type="molecule type" value="Genomic_DNA"/>
</dbReference>
<evidence type="ECO:0000256" key="1">
    <source>
        <dbReference type="ARBA" id="ARBA00004127"/>
    </source>
</evidence>
<dbReference type="OMA" id="MTLHPEW"/>
<evidence type="ECO:0000256" key="3">
    <source>
        <dbReference type="ARBA" id="ARBA00004586"/>
    </source>
</evidence>
<evidence type="ECO:0000256" key="4">
    <source>
        <dbReference type="ARBA" id="ARBA00006627"/>
    </source>
</evidence>
<feature type="non-terminal residue" evidence="11">
    <location>
        <position position="1"/>
    </location>
</feature>
<feature type="transmembrane region" description="Helical" evidence="10">
    <location>
        <begin position="160"/>
        <end position="181"/>
    </location>
</feature>
<evidence type="ECO:0000256" key="9">
    <source>
        <dbReference type="ARBA" id="ARBA00023242"/>
    </source>
</evidence>
<protein>
    <recommendedName>
        <fullName evidence="13">Transmembrane protein 43</fullName>
    </recommendedName>
</protein>
<comment type="similarity">
    <text evidence="4">Belongs to the TMEM43 family.</text>
</comment>
<dbReference type="GO" id="GO:0006629">
    <property type="term" value="P:lipid metabolic process"/>
    <property type="evidence" value="ECO:0007669"/>
    <property type="project" value="TreeGrafter"/>
</dbReference>
<evidence type="ECO:0000313" key="12">
    <source>
        <dbReference type="Proteomes" id="UP000288216"/>
    </source>
</evidence>
<keyword evidence="6" id="KW-0256">Endoplasmic reticulum</keyword>
<evidence type="ECO:0000256" key="6">
    <source>
        <dbReference type="ARBA" id="ARBA00022824"/>
    </source>
</evidence>
<dbReference type="AlphaFoldDB" id="A0A401PY48"/>
<dbReference type="GO" id="GO:0071763">
    <property type="term" value="P:nuclear membrane organization"/>
    <property type="evidence" value="ECO:0007669"/>
    <property type="project" value="TreeGrafter"/>
</dbReference>
<keyword evidence="9" id="KW-0539">Nucleus</keyword>
<evidence type="ECO:0000256" key="5">
    <source>
        <dbReference type="ARBA" id="ARBA00022692"/>
    </source>
</evidence>
<dbReference type="GO" id="GO:0005789">
    <property type="term" value="C:endoplasmic reticulum membrane"/>
    <property type="evidence" value="ECO:0007669"/>
    <property type="project" value="UniProtKB-SubCell"/>
</dbReference>
<feature type="transmembrane region" description="Helical" evidence="10">
    <location>
        <begin position="123"/>
        <end position="140"/>
    </location>
</feature>